<comment type="similarity">
    <text evidence="1">Belongs to the SorC transcriptional regulatory family.</text>
</comment>
<evidence type="ECO:0000313" key="6">
    <source>
        <dbReference type="EMBL" id="VAW18057.1"/>
    </source>
</evidence>
<keyword evidence="2" id="KW-0805">Transcription regulation</keyword>
<dbReference type="Pfam" id="PF04198">
    <property type="entry name" value="Sugar-bind"/>
    <property type="match status" value="1"/>
</dbReference>
<evidence type="ECO:0000256" key="4">
    <source>
        <dbReference type="ARBA" id="ARBA00023163"/>
    </source>
</evidence>
<keyword evidence="3" id="KW-0238">DNA-binding</keyword>
<protein>
    <recommendedName>
        <fullName evidence="5">Sugar-binding domain-containing protein</fullName>
    </recommendedName>
</protein>
<feature type="domain" description="Sugar-binding" evidence="5">
    <location>
        <begin position="67"/>
        <end position="315"/>
    </location>
</feature>
<dbReference type="PANTHER" id="PTHR34294">
    <property type="entry name" value="TRANSCRIPTIONAL REGULATOR-RELATED"/>
    <property type="match status" value="1"/>
</dbReference>
<dbReference type="Gene3D" id="1.10.10.10">
    <property type="entry name" value="Winged helix-like DNA-binding domain superfamily/Winged helix DNA-binding domain"/>
    <property type="match status" value="1"/>
</dbReference>
<sequence>MENNPANTPSRRDNLLANVAVLYYGEAMTQSDIAKRIGVSRASVVTYLREGRERGIVDIQINGRALASSSLAHDLRAKFDLVDVYVAHYEQERSALKQTSHVAAMAFLDIISPGDHIGVAWGETVKNIADQLPNVLIPGTFVTQIIGAMHSTRLFSAQACSIQIASRIGAECFTLHAPAILSSAELASSLRREPTIKAQLEHLDTLDVVLFSVGDCSKTTHLAAAGIVSPRDLSQARKKGAKGVVCSRFIDGNGKQLDLEINERLIAIEIATLENTAKKILVAASMAKFEAVKAALFGNLATHLVVSEQLAMALMESST</sequence>
<dbReference type="InterPro" id="IPR007324">
    <property type="entry name" value="Sugar-bd_dom_put"/>
</dbReference>
<organism evidence="6">
    <name type="scientific">hydrothermal vent metagenome</name>
    <dbReference type="NCBI Taxonomy" id="652676"/>
    <lineage>
        <taxon>unclassified sequences</taxon>
        <taxon>metagenomes</taxon>
        <taxon>ecological metagenomes</taxon>
    </lineage>
</organism>
<reference evidence="6" key="1">
    <citation type="submission" date="2018-06" db="EMBL/GenBank/DDBJ databases">
        <authorList>
            <person name="Zhirakovskaya E."/>
        </authorList>
    </citation>
    <scope>NUCLEOTIDE SEQUENCE</scope>
</reference>
<gene>
    <name evidence="6" type="ORF">MNBD_ALPHA12-943</name>
</gene>
<evidence type="ECO:0000256" key="3">
    <source>
        <dbReference type="ARBA" id="ARBA00023125"/>
    </source>
</evidence>
<evidence type="ECO:0000259" key="5">
    <source>
        <dbReference type="Pfam" id="PF04198"/>
    </source>
</evidence>
<dbReference type="AlphaFoldDB" id="A0A3B0TX98"/>
<dbReference type="InterPro" id="IPR036388">
    <property type="entry name" value="WH-like_DNA-bd_sf"/>
</dbReference>
<dbReference type="Gene3D" id="3.40.50.1360">
    <property type="match status" value="1"/>
</dbReference>
<evidence type="ECO:0000256" key="1">
    <source>
        <dbReference type="ARBA" id="ARBA00010466"/>
    </source>
</evidence>
<dbReference type="GO" id="GO:0003677">
    <property type="term" value="F:DNA binding"/>
    <property type="evidence" value="ECO:0007669"/>
    <property type="project" value="UniProtKB-KW"/>
</dbReference>
<evidence type="ECO:0000256" key="2">
    <source>
        <dbReference type="ARBA" id="ARBA00023015"/>
    </source>
</evidence>
<name>A0A3B0TX98_9ZZZZ</name>
<dbReference type="SUPFAM" id="SSF100950">
    <property type="entry name" value="NagB/RpiA/CoA transferase-like"/>
    <property type="match status" value="1"/>
</dbReference>
<dbReference type="InterPro" id="IPR051054">
    <property type="entry name" value="SorC_transcr_regulators"/>
</dbReference>
<dbReference type="GO" id="GO:0030246">
    <property type="term" value="F:carbohydrate binding"/>
    <property type="evidence" value="ECO:0007669"/>
    <property type="project" value="InterPro"/>
</dbReference>
<dbReference type="PANTHER" id="PTHR34294:SF1">
    <property type="entry name" value="TRANSCRIPTIONAL REGULATOR LSRR"/>
    <property type="match status" value="1"/>
</dbReference>
<keyword evidence="4" id="KW-0804">Transcription</keyword>
<accession>A0A3B0TX98</accession>
<proteinExistence type="inferred from homology"/>
<dbReference type="EMBL" id="UOEO01000082">
    <property type="protein sequence ID" value="VAW18057.1"/>
    <property type="molecule type" value="Genomic_DNA"/>
</dbReference>
<dbReference type="InterPro" id="IPR037171">
    <property type="entry name" value="NagB/RpiA_transferase-like"/>
</dbReference>